<name>A0A7J8PIX1_GOSRA</name>
<reference evidence="1 2" key="1">
    <citation type="journal article" date="2019" name="Genome Biol. Evol.">
        <title>Insights into the evolution of the New World diploid cottons (Gossypium, subgenus Houzingenia) based on genome sequencing.</title>
        <authorList>
            <person name="Grover C.E."/>
            <person name="Arick M.A. 2nd"/>
            <person name="Thrash A."/>
            <person name="Conover J.L."/>
            <person name="Sanders W.S."/>
            <person name="Peterson D.G."/>
            <person name="Frelichowski J.E."/>
            <person name="Scheffler J.A."/>
            <person name="Scheffler B.E."/>
            <person name="Wendel J.F."/>
        </authorList>
    </citation>
    <scope>NUCLEOTIDE SEQUENCE [LARGE SCALE GENOMIC DNA]</scope>
    <source>
        <strain evidence="1">8</strain>
        <tissue evidence="1">Leaf</tissue>
    </source>
</reference>
<evidence type="ECO:0000313" key="2">
    <source>
        <dbReference type="Proteomes" id="UP000593578"/>
    </source>
</evidence>
<protein>
    <submittedName>
        <fullName evidence="1">Uncharacterized protein</fullName>
    </submittedName>
</protein>
<sequence length="36" mass="4374">MGSGNLLVIRRHLWIQGYKKRDPFLLLKSQREMLFE</sequence>
<dbReference type="EMBL" id="JABEZZ010000007">
    <property type="protein sequence ID" value="MBA0589083.1"/>
    <property type="molecule type" value="Genomic_DNA"/>
</dbReference>
<dbReference type="AlphaFoldDB" id="A0A7J8PIX1"/>
<gene>
    <name evidence="1" type="ORF">Gorai_017849</name>
</gene>
<organism evidence="1 2">
    <name type="scientific">Gossypium raimondii</name>
    <name type="common">Peruvian cotton</name>
    <name type="synonym">Gossypium klotzschianum subsp. raimondii</name>
    <dbReference type="NCBI Taxonomy" id="29730"/>
    <lineage>
        <taxon>Eukaryota</taxon>
        <taxon>Viridiplantae</taxon>
        <taxon>Streptophyta</taxon>
        <taxon>Embryophyta</taxon>
        <taxon>Tracheophyta</taxon>
        <taxon>Spermatophyta</taxon>
        <taxon>Magnoliopsida</taxon>
        <taxon>eudicotyledons</taxon>
        <taxon>Gunneridae</taxon>
        <taxon>Pentapetalae</taxon>
        <taxon>rosids</taxon>
        <taxon>malvids</taxon>
        <taxon>Malvales</taxon>
        <taxon>Malvaceae</taxon>
        <taxon>Malvoideae</taxon>
        <taxon>Gossypium</taxon>
    </lineage>
</organism>
<dbReference type="Proteomes" id="UP000593578">
    <property type="component" value="Unassembled WGS sequence"/>
</dbReference>
<comment type="caution">
    <text evidence="1">The sequence shown here is derived from an EMBL/GenBank/DDBJ whole genome shotgun (WGS) entry which is preliminary data.</text>
</comment>
<evidence type="ECO:0000313" key="1">
    <source>
        <dbReference type="EMBL" id="MBA0589083.1"/>
    </source>
</evidence>
<accession>A0A7J8PIX1</accession>
<proteinExistence type="predicted"/>